<dbReference type="OrthoDB" id="5289056at2"/>
<evidence type="ECO:0000313" key="10">
    <source>
        <dbReference type="Proteomes" id="UP000054908"/>
    </source>
</evidence>
<dbReference type="FunFam" id="3.90.226.10:FF:000089">
    <property type="entry name" value="Membrane-bound serine protease"/>
    <property type="match status" value="1"/>
</dbReference>
<accession>A0A0W0VVV8</accession>
<evidence type="ECO:0000259" key="7">
    <source>
        <dbReference type="Pfam" id="PF24961"/>
    </source>
</evidence>
<dbReference type="PATRIC" id="fig|466.6.peg.3295"/>
<dbReference type="SUPFAM" id="SSF52096">
    <property type="entry name" value="ClpP/crotonase"/>
    <property type="match status" value="1"/>
</dbReference>
<evidence type="ECO:0000259" key="8">
    <source>
        <dbReference type="Pfam" id="PF25145"/>
    </source>
</evidence>
<keyword evidence="2 5" id="KW-0812">Transmembrane</keyword>
<comment type="caution">
    <text evidence="9">The sequence shown here is derived from an EMBL/GenBank/DDBJ whole genome shotgun (WGS) entry which is preliminary data.</text>
</comment>
<reference evidence="9 10" key="1">
    <citation type="submission" date="2015-11" db="EMBL/GenBank/DDBJ databases">
        <title>Genomic analysis of 38 Legionella species identifies large and diverse effector repertoires.</title>
        <authorList>
            <person name="Burstein D."/>
            <person name="Amaro F."/>
            <person name="Zusman T."/>
            <person name="Lifshitz Z."/>
            <person name="Cohen O."/>
            <person name="Gilbert J.A."/>
            <person name="Pupko T."/>
            <person name="Shuman H.A."/>
            <person name="Segal G."/>
        </authorList>
    </citation>
    <scope>NUCLEOTIDE SEQUENCE [LARGE SCALE GENOMIC DNA]</scope>
    <source>
        <strain evidence="9 10">PX-1-G2-E2</strain>
    </source>
</reference>
<dbReference type="Gene3D" id="2.40.50.140">
    <property type="entry name" value="Nucleic acid-binding proteins"/>
    <property type="match status" value="1"/>
</dbReference>
<feature type="transmembrane region" description="Helical" evidence="5">
    <location>
        <begin position="345"/>
        <end position="365"/>
    </location>
</feature>
<proteinExistence type="predicted"/>
<evidence type="ECO:0000313" key="9">
    <source>
        <dbReference type="EMBL" id="KTD24207.1"/>
    </source>
</evidence>
<dbReference type="SUPFAM" id="SSF141322">
    <property type="entry name" value="NfeD domain-like"/>
    <property type="match status" value="1"/>
</dbReference>
<keyword evidence="3 5" id="KW-1133">Transmembrane helix</keyword>
<keyword evidence="4 5" id="KW-0472">Membrane</keyword>
<feature type="domain" description="NfeD integral membrane" evidence="7">
    <location>
        <begin position="244"/>
        <end position="360"/>
    </location>
</feature>
<evidence type="ECO:0000256" key="4">
    <source>
        <dbReference type="ARBA" id="ARBA00023136"/>
    </source>
</evidence>
<dbReference type="STRING" id="466.Lmac_3080"/>
<dbReference type="PANTHER" id="PTHR33507">
    <property type="entry name" value="INNER MEMBRANE PROTEIN YBBJ"/>
    <property type="match status" value="1"/>
</dbReference>
<evidence type="ECO:0000256" key="2">
    <source>
        <dbReference type="ARBA" id="ARBA00022692"/>
    </source>
</evidence>
<dbReference type="Pfam" id="PF01957">
    <property type="entry name" value="NfeD"/>
    <property type="match status" value="1"/>
</dbReference>
<organism evidence="9 10">
    <name type="scientific">Legionella maceachernii</name>
    <dbReference type="NCBI Taxonomy" id="466"/>
    <lineage>
        <taxon>Bacteria</taxon>
        <taxon>Pseudomonadati</taxon>
        <taxon>Pseudomonadota</taxon>
        <taxon>Gammaproteobacteria</taxon>
        <taxon>Legionellales</taxon>
        <taxon>Legionellaceae</taxon>
        <taxon>Legionella</taxon>
    </lineage>
</organism>
<evidence type="ECO:0000256" key="3">
    <source>
        <dbReference type="ARBA" id="ARBA00022989"/>
    </source>
</evidence>
<feature type="transmembrane region" description="Helical" evidence="5">
    <location>
        <begin position="244"/>
        <end position="261"/>
    </location>
</feature>
<dbReference type="InterPro" id="IPR029045">
    <property type="entry name" value="ClpP/crotonase-like_dom_sf"/>
</dbReference>
<dbReference type="Proteomes" id="UP000054908">
    <property type="component" value="Unassembled WGS sequence"/>
</dbReference>
<feature type="transmembrane region" description="Helical" evidence="5">
    <location>
        <begin position="289"/>
        <end position="306"/>
    </location>
</feature>
<gene>
    <name evidence="9" type="ORF">Lmac_3080</name>
</gene>
<dbReference type="InterPro" id="IPR056739">
    <property type="entry name" value="NfeD_membrane"/>
</dbReference>
<dbReference type="Pfam" id="PF24961">
    <property type="entry name" value="NfeD_membrane"/>
    <property type="match status" value="1"/>
</dbReference>
<dbReference type="AlphaFoldDB" id="A0A0W0VVV8"/>
<dbReference type="InterPro" id="IPR056738">
    <property type="entry name" value="NfeD1b_N"/>
</dbReference>
<feature type="transmembrane region" description="Helical" evidence="5">
    <location>
        <begin position="313"/>
        <end position="333"/>
    </location>
</feature>
<feature type="domain" description="NfeD1b N-terminal" evidence="8">
    <location>
        <begin position="32"/>
        <end position="205"/>
    </location>
</feature>
<dbReference type="PANTHER" id="PTHR33507:SF4">
    <property type="entry name" value="NODULATION COMPETITIVENESS PROTEIN NFED"/>
    <property type="match status" value="1"/>
</dbReference>
<protein>
    <submittedName>
        <fullName evidence="9">Transmembrane protein</fullName>
    </submittedName>
</protein>
<evidence type="ECO:0000256" key="1">
    <source>
        <dbReference type="ARBA" id="ARBA00004141"/>
    </source>
</evidence>
<dbReference type="GO" id="GO:0016020">
    <property type="term" value="C:membrane"/>
    <property type="evidence" value="ECO:0007669"/>
    <property type="project" value="UniProtKB-SubCell"/>
</dbReference>
<feature type="domain" description="NfeD-like C-terminal" evidence="6">
    <location>
        <begin position="379"/>
        <end position="430"/>
    </location>
</feature>
<evidence type="ECO:0000259" key="6">
    <source>
        <dbReference type="Pfam" id="PF01957"/>
    </source>
</evidence>
<dbReference type="InterPro" id="IPR052165">
    <property type="entry name" value="Membrane_assoc_protease"/>
</dbReference>
<name>A0A0W0VVV8_9GAMM</name>
<keyword evidence="10" id="KW-1185">Reference proteome</keyword>
<dbReference type="InterPro" id="IPR002810">
    <property type="entry name" value="NfeD-like_C"/>
</dbReference>
<dbReference type="EMBL" id="LNYL01000051">
    <property type="protein sequence ID" value="KTD24207.1"/>
    <property type="molecule type" value="Genomic_DNA"/>
</dbReference>
<comment type="subcellular location">
    <subcellularLocation>
        <location evidence="1">Membrane</location>
        <topology evidence="1">Multi-pass membrane protein</topology>
    </subcellularLocation>
</comment>
<dbReference type="Pfam" id="PF25145">
    <property type="entry name" value="NfeD1b_N"/>
    <property type="match status" value="1"/>
</dbReference>
<sequence length="433" mass="45977">MGLGNLRRLMAIVWLILLFSPFGWANSIVELSINGTIGPATADYLSRGIINAQKASLILITIDTPGGLDKSTRQIVQSILSSKVPVVVYVAPSGARAASAGTFLVYASTVAAMAPSTHLGAASPIDITTAMGGQSQSATKTTMEKKVTNDSIAYIRSLAQLRERDPVFAEKAVQDAATMTADEALRAKVINIIAKDRNDLFAQLNGKIVTQDGQKIQLVTEKAKIDSMPPDWRTRFLEVVTDPTVAYLLLLLGIYGIFFELVNPGYMLPGVVGAISFLIALYALQLLPVNYAGLALIVLGLAFIVGEAFAPSFGALGIGGTIAFVMGSILLISSDSESYQIARSAIGAMAAVNLIILFALIAMLLKARKRKLQHGVMILIGAEGRALGGIDTYGQAVIKGEIWSVHAKKPIKADKPIKVIAAEGLQLEVEEVK</sequence>
<dbReference type="RefSeq" id="WP_115304830.1">
    <property type="nucleotide sequence ID" value="NZ_CAAAIB010000001.1"/>
</dbReference>
<evidence type="ECO:0000256" key="5">
    <source>
        <dbReference type="SAM" id="Phobius"/>
    </source>
</evidence>
<dbReference type="Gene3D" id="3.90.226.10">
    <property type="entry name" value="2-enoyl-CoA Hydratase, Chain A, domain 1"/>
    <property type="match status" value="1"/>
</dbReference>
<dbReference type="InterPro" id="IPR012340">
    <property type="entry name" value="NA-bd_OB-fold"/>
</dbReference>
<dbReference type="CDD" id="cd07020">
    <property type="entry name" value="Clp_protease_NfeD_1"/>
    <property type="match status" value="1"/>
</dbReference>